<feature type="binding site" evidence="13">
    <location>
        <position position="119"/>
    </location>
    <ligand>
        <name>a divalent metal cation</name>
        <dbReference type="ChEBI" id="CHEBI:60240"/>
    </ligand>
</feature>
<feature type="binding site" evidence="13">
    <location>
        <position position="67"/>
    </location>
    <ligand>
        <name>a divalent metal cation</name>
        <dbReference type="ChEBI" id="CHEBI:60240"/>
    </ligand>
</feature>
<dbReference type="GO" id="GO:0005198">
    <property type="term" value="F:structural molecule activity"/>
    <property type="evidence" value="ECO:0007669"/>
    <property type="project" value="InterPro"/>
</dbReference>
<evidence type="ECO:0000256" key="13">
    <source>
        <dbReference type="PIRSR" id="PIRSR601191-2"/>
    </source>
</evidence>
<feature type="binding site" evidence="13">
    <location>
        <position position="77"/>
    </location>
    <ligand>
        <name>a divalent metal cation</name>
        <dbReference type="ChEBI" id="CHEBI:60240"/>
    </ligand>
</feature>
<evidence type="ECO:0000256" key="7">
    <source>
        <dbReference type="ARBA" id="ARBA00022741"/>
    </source>
</evidence>
<evidence type="ECO:0000256" key="12">
    <source>
        <dbReference type="PIRSR" id="PIRSR601191-1"/>
    </source>
</evidence>
<evidence type="ECO:0000256" key="2">
    <source>
        <dbReference type="ARBA" id="ARBA00022679"/>
    </source>
</evidence>
<dbReference type="Pfam" id="PF00799">
    <property type="entry name" value="Gemini_AL1"/>
    <property type="match status" value="1"/>
</dbReference>
<evidence type="ECO:0000256" key="11">
    <source>
        <dbReference type="ARBA" id="ARBA00023125"/>
    </source>
</evidence>
<dbReference type="GO" id="GO:0016787">
    <property type="term" value="F:hydrolase activity"/>
    <property type="evidence" value="ECO:0007669"/>
    <property type="project" value="UniProtKB-KW"/>
</dbReference>
<dbReference type="PRINTS" id="PR00228">
    <property type="entry name" value="GEMCOATCLVL1"/>
</dbReference>
<evidence type="ECO:0000256" key="10">
    <source>
        <dbReference type="ARBA" id="ARBA00023124"/>
    </source>
</evidence>
<evidence type="ECO:0000313" key="15">
    <source>
        <dbReference type="EMBL" id="AUM61866.1"/>
    </source>
</evidence>
<proteinExistence type="predicted"/>
<dbReference type="InterPro" id="IPR001301">
    <property type="entry name" value="Gemini_AL1_CLV"/>
</dbReference>
<dbReference type="GO" id="GO:0003677">
    <property type="term" value="F:DNA binding"/>
    <property type="evidence" value="ECO:0007669"/>
    <property type="project" value="UniProtKB-KW"/>
</dbReference>
<sequence length="302" mass="34562">MFRTLLTPALIMNTSSNNESIHLSSKSFRINAKSFFLTYPQCSLSKQELKDFLDTKGRSTYILIGRELHEDGQPHLHALVSYEKKLNVKRETFFDILGYHPNVQAAKNIQALKNYIQKEDIEPLIVTSIDSDEIDNLYDLARVTPEEEFFEKCRKLKVIHPLNVGSLYVCQSGIPKDTTRCISQHNNRVISSYWDDYIADAARIATSHGYDFTLGEGTIRNRENNLGTDCLTQTITIRETSGYVARIQKWIPQIDHIRRHVIHPSAQDWSNRTCRSVSPTADPCTLCSSKPSSQYSKDIFIK</sequence>
<dbReference type="PRINTS" id="PR00227">
    <property type="entry name" value="GEMCOATAL1"/>
</dbReference>
<dbReference type="GO" id="GO:0006260">
    <property type="term" value="P:DNA replication"/>
    <property type="evidence" value="ECO:0007669"/>
    <property type="project" value="UniProtKB-KW"/>
</dbReference>
<evidence type="ECO:0000256" key="4">
    <source>
        <dbReference type="ARBA" id="ARBA00022705"/>
    </source>
</evidence>
<comment type="subcellular location">
    <subcellularLocation>
        <location evidence="1">Host nucleus</location>
    </subcellularLocation>
</comment>
<evidence type="ECO:0000256" key="3">
    <source>
        <dbReference type="ARBA" id="ARBA00022695"/>
    </source>
</evidence>
<dbReference type="GO" id="GO:0046872">
    <property type="term" value="F:metal ion binding"/>
    <property type="evidence" value="ECO:0007669"/>
    <property type="project" value="UniProtKB-KW"/>
</dbReference>
<keyword evidence="8" id="KW-0255">Endonuclease</keyword>
<feature type="binding site" evidence="13">
    <location>
        <position position="75"/>
    </location>
    <ligand>
        <name>a divalent metal cation</name>
        <dbReference type="ChEBI" id="CHEBI:60240"/>
    </ligand>
</feature>
<keyword evidence="9" id="KW-0378">Hydrolase</keyword>
<keyword evidence="11" id="KW-0238">DNA-binding</keyword>
<dbReference type="GO" id="GO:0016779">
    <property type="term" value="F:nucleotidyltransferase activity"/>
    <property type="evidence" value="ECO:0007669"/>
    <property type="project" value="UniProtKB-KW"/>
</dbReference>
<keyword evidence="2" id="KW-0808">Transferase</keyword>
<dbReference type="PROSITE" id="PS52020">
    <property type="entry name" value="CRESS_DNA_REP"/>
    <property type="match status" value="1"/>
</dbReference>
<keyword evidence="5" id="KW-0540">Nuclease</keyword>
<evidence type="ECO:0000259" key="14">
    <source>
        <dbReference type="PROSITE" id="PS52020"/>
    </source>
</evidence>
<keyword evidence="10" id="KW-0190">Covalent protein-DNA linkage</keyword>
<dbReference type="GO" id="GO:0004519">
    <property type="term" value="F:endonuclease activity"/>
    <property type="evidence" value="ECO:0007669"/>
    <property type="project" value="UniProtKB-KW"/>
</dbReference>
<keyword evidence="6 13" id="KW-0479">Metal-binding</keyword>
<dbReference type="EMBL" id="KY487899">
    <property type="protein sequence ID" value="AUM61866.1"/>
    <property type="molecule type" value="Genomic_DNA"/>
</dbReference>
<evidence type="ECO:0000256" key="6">
    <source>
        <dbReference type="ARBA" id="ARBA00022723"/>
    </source>
</evidence>
<reference evidence="15" key="1">
    <citation type="submission" date="2017-01" db="EMBL/GenBank/DDBJ databases">
        <title>High-throughput sequencing uncovers low homogeneity in the biogeography of single-stranded DNA viruses.</title>
        <authorList>
            <person name="Pearson V.M."/>
            <person name="Rokyta D.R."/>
        </authorList>
    </citation>
    <scope>NUCLEOTIDE SEQUENCE</scope>
</reference>
<evidence type="ECO:0000256" key="9">
    <source>
        <dbReference type="ARBA" id="ARBA00022801"/>
    </source>
</evidence>
<accession>A0A2K9LSJ9</accession>
<organism evidence="15">
    <name type="scientific">uncultured virus</name>
    <dbReference type="NCBI Taxonomy" id="340016"/>
    <lineage>
        <taxon>Viruses</taxon>
        <taxon>environmental samples</taxon>
    </lineage>
</organism>
<evidence type="ECO:0000256" key="8">
    <source>
        <dbReference type="ARBA" id="ARBA00022759"/>
    </source>
</evidence>
<gene>
    <name evidence="15" type="primary">Rep</name>
</gene>
<dbReference type="InterPro" id="IPR049912">
    <property type="entry name" value="CRESS_DNA_REP"/>
</dbReference>
<evidence type="ECO:0000256" key="5">
    <source>
        <dbReference type="ARBA" id="ARBA00022722"/>
    </source>
</evidence>
<dbReference type="SUPFAM" id="SSF55464">
    <property type="entry name" value="Origin of replication-binding domain, RBD-like"/>
    <property type="match status" value="1"/>
</dbReference>
<evidence type="ECO:0000256" key="1">
    <source>
        <dbReference type="ARBA" id="ARBA00004147"/>
    </source>
</evidence>
<feature type="active site" description="For DNA cleavage activity" evidence="12">
    <location>
        <position position="115"/>
    </location>
</feature>
<dbReference type="GO" id="GO:0000166">
    <property type="term" value="F:nucleotide binding"/>
    <property type="evidence" value="ECO:0007669"/>
    <property type="project" value="UniProtKB-KW"/>
</dbReference>
<keyword evidence="3" id="KW-0548">Nucleotidyltransferase</keyword>
<comment type="cofactor">
    <cofactor evidence="13">
        <name>Mg(2+)</name>
        <dbReference type="ChEBI" id="CHEBI:18420"/>
    </cofactor>
    <cofactor evidence="13">
        <name>Mn(2+)</name>
        <dbReference type="ChEBI" id="CHEBI:29035"/>
    </cofactor>
    <text evidence="13">Divalent metal cations, possibly Mg(2+) or Mn(2+).</text>
</comment>
<keyword evidence="4" id="KW-0235">DNA replication</keyword>
<dbReference type="Gene3D" id="3.40.1310.20">
    <property type="match status" value="1"/>
</dbReference>
<name>A0A2K9LSJ9_9VIRU</name>
<dbReference type="InterPro" id="IPR001191">
    <property type="entry name" value="Gemini_AL1_REP"/>
</dbReference>
<protein>
    <submittedName>
        <fullName evidence="15">Rep</fullName>
    </submittedName>
</protein>
<dbReference type="GO" id="GO:0042025">
    <property type="term" value="C:host cell nucleus"/>
    <property type="evidence" value="ECO:0007669"/>
    <property type="project" value="UniProtKB-SubCell"/>
</dbReference>
<feature type="domain" description="CRESS-DNA virus Rep endonuclease" evidence="14">
    <location>
        <begin position="29"/>
        <end position="134"/>
    </location>
</feature>
<keyword evidence="7" id="KW-0547">Nucleotide-binding</keyword>